<evidence type="ECO:0008006" key="4">
    <source>
        <dbReference type="Google" id="ProtNLM"/>
    </source>
</evidence>
<name>A0A371GVE3_MUCPR</name>
<feature type="non-terminal residue" evidence="2">
    <location>
        <position position="1"/>
    </location>
</feature>
<evidence type="ECO:0000313" key="2">
    <source>
        <dbReference type="EMBL" id="RDX94508.1"/>
    </source>
</evidence>
<dbReference type="AlphaFoldDB" id="A0A371GVE3"/>
<protein>
    <recommendedName>
        <fullName evidence="4">GAG-pre-integrase domain-containing protein</fullName>
    </recommendedName>
</protein>
<dbReference type="InterPro" id="IPR012337">
    <property type="entry name" value="RNaseH-like_sf"/>
</dbReference>
<dbReference type="Proteomes" id="UP000257109">
    <property type="component" value="Unassembled WGS sequence"/>
</dbReference>
<evidence type="ECO:0000256" key="1">
    <source>
        <dbReference type="SAM" id="MobiDB-lite"/>
    </source>
</evidence>
<dbReference type="EMBL" id="QJKJ01004357">
    <property type="protein sequence ID" value="RDX94508.1"/>
    <property type="molecule type" value="Genomic_DNA"/>
</dbReference>
<sequence>MQEVKSYEGSSPPRDDPSTSQLDQDIQAFKTVFLLLDLAMSNFSPLYPYTMFFIHRLIQDWNCVLLKRTIGDRVPIVGVDNAQLQSSLSIHNVLHVPKLANNLIFIHRLIRLKVCNLTMGRMIGVAKEQGGLYYLQHTKIGNNTNKEDLPSSQRATLETWEASQIWLHHKRLGHPQFKSIESFNCDVCQFSNYYRATFSPSNNKNLVSFDLIHFDVWGLASNSIWGLASNSIQGLSGLSNIYRFFHLVKNQFGKSIKRLRLDNGIKFVYLEFSKFFKDNGVVNELTCMNISQQNGVAERKNCSSP</sequence>
<dbReference type="InterPro" id="IPR036397">
    <property type="entry name" value="RNaseH_sf"/>
</dbReference>
<dbReference type="PANTHER" id="PTHR42648">
    <property type="entry name" value="TRANSPOSASE, PUTATIVE-RELATED"/>
    <property type="match status" value="1"/>
</dbReference>
<dbReference type="Gene3D" id="3.30.420.10">
    <property type="entry name" value="Ribonuclease H-like superfamily/Ribonuclease H"/>
    <property type="match status" value="1"/>
</dbReference>
<gene>
    <name evidence="2" type="ORF">CR513_23097</name>
</gene>
<dbReference type="OrthoDB" id="1750639at2759"/>
<organism evidence="2 3">
    <name type="scientific">Mucuna pruriens</name>
    <name type="common">Velvet bean</name>
    <name type="synonym">Dolichos pruriens</name>
    <dbReference type="NCBI Taxonomy" id="157652"/>
    <lineage>
        <taxon>Eukaryota</taxon>
        <taxon>Viridiplantae</taxon>
        <taxon>Streptophyta</taxon>
        <taxon>Embryophyta</taxon>
        <taxon>Tracheophyta</taxon>
        <taxon>Spermatophyta</taxon>
        <taxon>Magnoliopsida</taxon>
        <taxon>eudicotyledons</taxon>
        <taxon>Gunneridae</taxon>
        <taxon>Pentapetalae</taxon>
        <taxon>rosids</taxon>
        <taxon>fabids</taxon>
        <taxon>Fabales</taxon>
        <taxon>Fabaceae</taxon>
        <taxon>Papilionoideae</taxon>
        <taxon>50 kb inversion clade</taxon>
        <taxon>NPAAA clade</taxon>
        <taxon>indigoferoid/millettioid clade</taxon>
        <taxon>Phaseoleae</taxon>
        <taxon>Mucuna</taxon>
    </lineage>
</organism>
<dbReference type="SUPFAM" id="SSF53098">
    <property type="entry name" value="Ribonuclease H-like"/>
    <property type="match status" value="1"/>
</dbReference>
<dbReference type="InterPro" id="IPR039537">
    <property type="entry name" value="Retrotran_Ty1/copia-like"/>
</dbReference>
<keyword evidence="3" id="KW-1185">Reference proteome</keyword>
<feature type="region of interest" description="Disordered" evidence="1">
    <location>
        <begin position="1"/>
        <end position="21"/>
    </location>
</feature>
<reference evidence="2" key="1">
    <citation type="submission" date="2018-05" db="EMBL/GenBank/DDBJ databases">
        <title>Draft genome of Mucuna pruriens seed.</title>
        <authorList>
            <person name="Nnadi N.E."/>
            <person name="Vos R."/>
            <person name="Hasami M.H."/>
            <person name="Devisetty U.K."/>
            <person name="Aguiy J.C."/>
        </authorList>
    </citation>
    <scope>NUCLEOTIDE SEQUENCE [LARGE SCALE GENOMIC DNA]</scope>
    <source>
        <strain evidence="2">JCA_2017</strain>
    </source>
</reference>
<evidence type="ECO:0000313" key="3">
    <source>
        <dbReference type="Proteomes" id="UP000257109"/>
    </source>
</evidence>
<proteinExistence type="predicted"/>
<comment type="caution">
    <text evidence="2">The sequence shown here is derived from an EMBL/GenBank/DDBJ whole genome shotgun (WGS) entry which is preliminary data.</text>
</comment>
<dbReference type="PANTHER" id="PTHR42648:SF28">
    <property type="entry name" value="TRANSPOSON-ENCODED PROTEIN WITH RIBONUCLEASE H-LIKE AND RETROVIRUS ZINC FINGER-LIKE DOMAINS"/>
    <property type="match status" value="1"/>
</dbReference>
<dbReference type="GO" id="GO:0003676">
    <property type="term" value="F:nucleic acid binding"/>
    <property type="evidence" value="ECO:0007669"/>
    <property type="project" value="InterPro"/>
</dbReference>
<accession>A0A371GVE3</accession>
<dbReference type="STRING" id="157652.A0A371GVE3"/>